<accession>A0ABM7X7V6</accession>
<sequence>MGWPGRRRSAYKTNLMPIGLDPSQLPPLTPEERLRYSRHLTLPEVGLEGQRRLKAARVLMVGAGGLGSPIGLYLAAAGVGTLGLVEFDAVDVTNLQRQVLHGTRDIGRPKAQSARDRLSDVNPHVRLELHEARLTSENALDLLGRYDLVVDGTDNFATRYLVNDACVLLGKPNVYGSVYRFEGQATVLCAAGGPCYRCLYPEPPPPGAVPSCAEGGVLGVLPGLVGVIQATEAVKLVLGLPGLVGRLLLVDALGMQFRAVKLRPDPRCPACGTRELRALVDYEQFCGTRGEPAGPVPEIAPRELDARRRRGDAPVLLDVREAREWELCRIEGARLAPLSRLAEELAGLDPERETVVYCRSGVRSARAVRQLQAAGFARVASLAGGILRWADEVDPSLPRY</sequence>
<dbReference type="InterPro" id="IPR045886">
    <property type="entry name" value="ThiF/MoeB/HesA"/>
</dbReference>
<dbReference type="Gene3D" id="3.40.250.10">
    <property type="entry name" value="Rhodanese-like domain"/>
    <property type="match status" value="1"/>
</dbReference>
<dbReference type="PANTHER" id="PTHR10953">
    <property type="entry name" value="UBIQUITIN-ACTIVATING ENZYME E1"/>
    <property type="match status" value="1"/>
</dbReference>
<dbReference type="SMART" id="SM00450">
    <property type="entry name" value="RHOD"/>
    <property type="match status" value="1"/>
</dbReference>
<dbReference type="InterPro" id="IPR036873">
    <property type="entry name" value="Rhodanese-like_dom_sf"/>
</dbReference>
<dbReference type="EMBL" id="AP025592">
    <property type="protein sequence ID" value="BDG07887.1"/>
    <property type="molecule type" value="Genomic_DNA"/>
</dbReference>
<gene>
    <name evidence="2" type="ORF">AMPC_10000</name>
</gene>
<dbReference type="Proteomes" id="UP001162734">
    <property type="component" value="Chromosome"/>
</dbReference>
<dbReference type="InterPro" id="IPR001763">
    <property type="entry name" value="Rhodanese-like_dom"/>
</dbReference>
<evidence type="ECO:0000313" key="2">
    <source>
        <dbReference type="EMBL" id="BDG07887.1"/>
    </source>
</evidence>
<dbReference type="PANTHER" id="PTHR10953:SF102">
    <property type="entry name" value="ADENYLYLTRANSFERASE AND SULFURTRANSFERASE MOCS3"/>
    <property type="match status" value="1"/>
</dbReference>
<protein>
    <submittedName>
        <fullName evidence="2">Molybdenum cofactor biosynthesis protein MoeB</fullName>
    </submittedName>
</protein>
<dbReference type="InterPro" id="IPR000594">
    <property type="entry name" value="ThiF_NAD_FAD-bd"/>
</dbReference>
<dbReference type="Pfam" id="PF00581">
    <property type="entry name" value="Rhodanese"/>
    <property type="match status" value="1"/>
</dbReference>
<evidence type="ECO:0000313" key="3">
    <source>
        <dbReference type="Proteomes" id="UP001162734"/>
    </source>
</evidence>
<name>A0ABM7X7V6_9BACT</name>
<dbReference type="SUPFAM" id="SSF69572">
    <property type="entry name" value="Activating enzymes of the ubiquitin-like proteins"/>
    <property type="match status" value="1"/>
</dbReference>
<organism evidence="2 3">
    <name type="scientific">Anaeromyxobacter paludicola</name>
    <dbReference type="NCBI Taxonomy" id="2918171"/>
    <lineage>
        <taxon>Bacteria</taxon>
        <taxon>Pseudomonadati</taxon>
        <taxon>Myxococcota</taxon>
        <taxon>Myxococcia</taxon>
        <taxon>Myxococcales</taxon>
        <taxon>Cystobacterineae</taxon>
        <taxon>Anaeromyxobacteraceae</taxon>
        <taxon>Anaeromyxobacter</taxon>
    </lineage>
</organism>
<dbReference type="InterPro" id="IPR035985">
    <property type="entry name" value="Ubiquitin-activating_enz"/>
</dbReference>
<dbReference type="CDD" id="cd00757">
    <property type="entry name" value="ThiF_MoeB_HesA_family"/>
    <property type="match status" value="1"/>
</dbReference>
<dbReference type="Pfam" id="PF00899">
    <property type="entry name" value="ThiF"/>
    <property type="match status" value="1"/>
</dbReference>
<keyword evidence="3" id="KW-1185">Reference proteome</keyword>
<proteinExistence type="predicted"/>
<dbReference type="CDD" id="cd00158">
    <property type="entry name" value="RHOD"/>
    <property type="match status" value="1"/>
</dbReference>
<feature type="domain" description="Rhodanese" evidence="1">
    <location>
        <begin position="310"/>
        <end position="398"/>
    </location>
</feature>
<dbReference type="Gene3D" id="3.40.50.720">
    <property type="entry name" value="NAD(P)-binding Rossmann-like Domain"/>
    <property type="match status" value="1"/>
</dbReference>
<dbReference type="PROSITE" id="PS50206">
    <property type="entry name" value="RHODANESE_3"/>
    <property type="match status" value="1"/>
</dbReference>
<dbReference type="NCBIfam" id="NF004281">
    <property type="entry name" value="PRK05690.1"/>
    <property type="match status" value="1"/>
</dbReference>
<evidence type="ECO:0000259" key="1">
    <source>
        <dbReference type="PROSITE" id="PS50206"/>
    </source>
</evidence>
<reference evidence="3" key="1">
    <citation type="journal article" date="2022" name="Int. J. Syst. Evol. Microbiol.">
        <title>Anaeromyxobacter oryzae sp. nov., Anaeromyxobacter diazotrophicus sp. nov. and Anaeromyxobacter paludicola sp. nov., isolated from paddy soils.</title>
        <authorList>
            <person name="Itoh H."/>
            <person name="Xu Z."/>
            <person name="Mise K."/>
            <person name="Masuda Y."/>
            <person name="Ushijima N."/>
            <person name="Hayakawa C."/>
            <person name="Shiratori Y."/>
            <person name="Senoo K."/>
        </authorList>
    </citation>
    <scope>NUCLEOTIDE SEQUENCE [LARGE SCALE GENOMIC DNA]</scope>
    <source>
        <strain evidence="3">Red630</strain>
    </source>
</reference>